<dbReference type="GO" id="GO:0005525">
    <property type="term" value="F:GTP binding"/>
    <property type="evidence" value="ECO:0007669"/>
    <property type="project" value="UniProtKB-UniRule"/>
</dbReference>
<comment type="caution">
    <text evidence="8">Lacks conserved residue(s) required for the propagation of feature annotation.</text>
</comment>
<accession>A0A6F8ZJ40</accession>
<feature type="binding site" evidence="8">
    <location>
        <position position="111"/>
    </location>
    <ligand>
        <name>Mg(2+)</name>
        <dbReference type="ChEBI" id="CHEBI:18420"/>
    </ligand>
</feature>
<evidence type="ECO:0000256" key="3">
    <source>
        <dbReference type="ARBA" id="ARBA00022723"/>
    </source>
</evidence>
<keyword evidence="5 8" id="KW-0460">Magnesium</keyword>
<organism evidence="10 11">
    <name type="scientific">Candidatus Hydrogenisulfobacillus filiaventi</name>
    <dbReference type="NCBI Taxonomy" id="2707344"/>
    <lineage>
        <taxon>Bacteria</taxon>
        <taxon>Bacillati</taxon>
        <taxon>Bacillota</taxon>
        <taxon>Clostridia</taxon>
        <taxon>Eubacteriales</taxon>
        <taxon>Clostridiales Family XVII. Incertae Sedis</taxon>
        <taxon>Candidatus Hydrogenisulfobacillus</taxon>
    </lineage>
</organism>
<dbReference type="PANTHER" id="PTHR19136:SF81">
    <property type="entry name" value="MOLYBDENUM COFACTOR GUANYLYLTRANSFERASE"/>
    <property type="match status" value="1"/>
</dbReference>
<dbReference type="KEGG" id="hfv:R50_2402"/>
<name>A0A6F8ZJ40_9FIRM</name>
<gene>
    <name evidence="8 10" type="primary">mobA</name>
    <name evidence="10" type="ORF">R50_2402</name>
</gene>
<feature type="binding site" evidence="8">
    <location>
        <position position="81"/>
    </location>
    <ligand>
        <name>GTP</name>
        <dbReference type="ChEBI" id="CHEBI:37565"/>
    </ligand>
</feature>
<dbReference type="GO" id="GO:0006777">
    <property type="term" value="P:Mo-molybdopterin cofactor biosynthetic process"/>
    <property type="evidence" value="ECO:0007669"/>
    <property type="project" value="UniProtKB-KW"/>
</dbReference>
<dbReference type="PANTHER" id="PTHR19136">
    <property type="entry name" value="MOLYBDENUM COFACTOR GUANYLYLTRANSFERASE"/>
    <property type="match status" value="1"/>
</dbReference>
<comment type="domain">
    <text evidence="8">The N-terminal domain determines nucleotide recognition and specific binding, while the C-terminal domain determines the specific binding to the target protein.</text>
</comment>
<comment type="catalytic activity">
    <reaction evidence="8">
        <text>Mo-molybdopterin + GTP + H(+) = Mo-molybdopterin guanine dinucleotide + diphosphate</text>
        <dbReference type="Rhea" id="RHEA:34243"/>
        <dbReference type="ChEBI" id="CHEBI:15378"/>
        <dbReference type="ChEBI" id="CHEBI:33019"/>
        <dbReference type="ChEBI" id="CHEBI:37565"/>
        <dbReference type="ChEBI" id="CHEBI:71302"/>
        <dbReference type="ChEBI" id="CHEBI:71310"/>
        <dbReference type="EC" id="2.7.7.77"/>
    </reaction>
</comment>
<comment type="subcellular location">
    <subcellularLocation>
        <location evidence="8">Cytoplasm</location>
    </subcellularLocation>
</comment>
<evidence type="ECO:0000256" key="1">
    <source>
        <dbReference type="ARBA" id="ARBA00022490"/>
    </source>
</evidence>
<dbReference type="GO" id="GO:0046872">
    <property type="term" value="F:metal ion binding"/>
    <property type="evidence" value="ECO:0007669"/>
    <property type="project" value="UniProtKB-KW"/>
</dbReference>
<keyword evidence="2 8" id="KW-0808">Transferase</keyword>
<protein>
    <recommendedName>
        <fullName evidence="8">Probable molybdenum cofactor guanylyltransferase</fullName>
        <shortName evidence="8">MoCo guanylyltransferase</shortName>
        <ecNumber evidence="8">2.7.7.77</ecNumber>
    </recommendedName>
    <alternativeName>
        <fullName evidence="8">GTP:molybdopterin guanylyltransferase</fullName>
    </alternativeName>
    <alternativeName>
        <fullName evidence="8">Mo-MPT guanylyltransferase</fullName>
    </alternativeName>
    <alternativeName>
        <fullName evidence="8">Molybdopterin guanylyltransferase</fullName>
    </alternativeName>
    <alternativeName>
        <fullName evidence="8">Molybdopterin-guanine dinucleotide synthase</fullName>
        <shortName evidence="8">MGD synthase</shortName>
    </alternativeName>
</protein>
<dbReference type="Pfam" id="PF12804">
    <property type="entry name" value="NTP_transf_3"/>
    <property type="match status" value="1"/>
</dbReference>
<evidence type="ECO:0000256" key="4">
    <source>
        <dbReference type="ARBA" id="ARBA00022741"/>
    </source>
</evidence>
<dbReference type="GO" id="GO:0005737">
    <property type="term" value="C:cytoplasm"/>
    <property type="evidence" value="ECO:0007669"/>
    <property type="project" value="UniProtKB-SubCell"/>
</dbReference>
<evidence type="ECO:0000256" key="2">
    <source>
        <dbReference type="ARBA" id="ARBA00022679"/>
    </source>
</evidence>
<keyword evidence="10" id="KW-0548">Nucleotidyltransferase</keyword>
<reference evidence="10 11" key="1">
    <citation type="submission" date="2020-02" db="EMBL/GenBank/DDBJ databases">
        <authorList>
            <person name="Hogendoorn C."/>
        </authorList>
    </citation>
    <scope>NUCLEOTIDE SEQUENCE [LARGE SCALE GENOMIC DNA]</scope>
    <source>
        <strain evidence="10">R501</strain>
    </source>
</reference>
<keyword evidence="4 8" id="KW-0547">Nucleotide-binding</keyword>
<evidence type="ECO:0000256" key="8">
    <source>
        <dbReference type="HAMAP-Rule" id="MF_00316"/>
    </source>
</evidence>
<dbReference type="InterPro" id="IPR029044">
    <property type="entry name" value="Nucleotide-diphossugar_trans"/>
</dbReference>
<sequence>MAPEALPYPGLVLAGGASRRMGRDKAGLRLPDGRTLLEHALAVLAAAVTGPLLVSTAGPVPPGRLQTWARAAGRAVAVCPDLRPGRGPLEGIRSGLRAVAPAAWLAVLAVDLPGAAPALWIHLAPRAGDDGPVLPVAGDLRQPLAGFWPAAVLPALEAFLDQGGRRVQQLLQAVPVRWQPVTAAGMLVNCNTPAEWAAWTGHPAGARPPAPGVE</sequence>
<dbReference type="GO" id="GO:0061603">
    <property type="term" value="F:molybdenum cofactor guanylyltransferase activity"/>
    <property type="evidence" value="ECO:0007669"/>
    <property type="project" value="UniProtKB-EC"/>
</dbReference>
<evidence type="ECO:0000256" key="5">
    <source>
        <dbReference type="ARBA" id="ARBA00022842"/>
    </source>
</evidence>
<dbReference type="CDD" id="cd02503">
    <property type="entry name" value="MobA"/>
    <property type="match status" value="1"/>
</dbReference>
<dbReference type="EC" id="2.7.7.77" evidence="8"/>
<evidence type="ECO:0000313" key="11">
    <source>
        <dbReference type="Proteomes" id="UP000503399"/>
    </source>
</evidence>
<dbReference type="InterPro" id="IPR025877">
    <property type="entry name" value="MobA-like_NTP_Trfase"/>
</dbReference>
<dbReference type="AlphaFoldDB" id="A0A6F8ZJ40"/>
<dbReference type="EMBL" id="LR778114">
    <property type="protein sequence ID" value="CAB1129899.1"/>
    <property type="molecule type" value="Genomic_DNA"/>
</dbReference>
<feature type="binding site" evidence="8">
    <location>
        <position position="111"/>
    </location>
    <ligand>
        <name>GTP</name>
        <dbReference type="ChEBI" id="CHEBI:37565"/>
    </ligand>
</feature>
<feature type="domain" description="MobA-like NTP transferase" evidence="9">
    <location>
        <begin position="10"/>
        <end position="169"/>
    </location>
</feature>
<evidence type="ECO:0000313" key="10">
    <source>
        <dbReference type="EMBL" id="CAB1129899.1"/>
    </source>
</evidence>
<dbReference type="HAMAP" id="MF_00316">
    <property type="entry name" value="MobA"/>
    <property type="match status" value="1"/>
</dbReference>
<evidence type="ECO:0000256" key="7">
    <source>
        <dbReference type="ARBA" id="ARBA00023150"/>
    </source>
</evidence>
<dbReference type="InterPro" id="IPR013482">
    <property type="entry name" value="Molybde_CF_guanTrfase"/>
</dbReference>
<comment type="cofactor">
    <cofactor evidence="8">
        <name>Mg(2+)</name>
        <dbReference type="ChEBI" id="CHEBI:18420"/>
    </cofactor>
</comment>
<comment type="function">
    <text evidence="8">Transfers a GMP moiety from GTP to Mo-molybdopterin (Mo-MPT) cofactor (Moco or molybdenum cofactor) to form Mo-molybdopterin guanine dinucleotide (Mo-MGD) cofactor.</text>
</comment>
<dbReference type="SUPFAM" id="SSF53448">
    <property type="entry name" value="Nucleotide-diphospho-sugar transferases"/>
    <property type="match status" value="1"/>
</dbReference>
<feature type="binding site" evidence="8">
    <location>
        <begin position="13"/>
        <end position="15"/>
    </location>
    <ligand>
        <name>GTP</name>
        <dbReference type="ChEBI" id="CHEBI:37565"/>
    </ligand>
</feature>
<keyword evidence="3 8" id="KW-0479">Metal-binding</keyword>
<evidence type="ECO:0000259" key="9">
    <source>
        <dbReference type="Pfam" id="PF12804"/>
    </source>
</evidence>
<evidence type="ECO:0000256" key="6">
    <source>
        <dbReference type="ARBA" id="ARBA00023134"/>
    </source>
</evidence>
<proteinExistence type="inferred from homology"/>
<keyword evidence="7 8" id="KW-0501">Molybdenum cofactor biosynthesis</keyword>
<dbReference type="Proteomes" id="UP000503399">
    <property type="component" value="Chromosome"/>
</dbReference>
<comment type="similarity">
    <text evidence="8">Belongs to the MobA family.</text>
</comment>
<keyword evidence="6 8" id="KW-0342">GTP-binding</keyword>
<dbReference type="Gene3D" id="3.90.550.10">
    <property type="entry name" value="Spore Coat Polysaccharide Biosynthesis Protein SpsA, Chain A"/>
    <property type="match status" value="1"/>
</dbReference>
<keyword evidence="1 8" id="KW-0963">Cytoplasm</keyword>
<keyword evidence="11" id="KW-1185">Reference proteome</keyword>